<protein>
    <submittedName>
        <fullName evidence="2">Uncharacterized protein</fullName>
    </submittedName>
</protein>
<dbReference type="EMBL" id="MCFA01000141">
    <property type="protein sequence ID" value="ORY03923.1"/>
    <property type="molecule type" value="Genomic_DNA"/>
</dbReference>
<keyword evidence="3" id="KW-1185">Reference proteome</keyword>
<evidence type="ECO:0000256" key="1">
    <source>
        <dbReference type="SAM" id="Coils"/>
    </source>
</evidence>
<evidence type="ECO:0000313" key="2">
    <source>
        <dbReference type="EMBL" id="ORY03923.1"/>
    </source>
</evidence>
<feature type="coiled-coil region" evidence="1">
    <location>
        <begin position="176"/>
        <end position="203"/>
    </location>
</feature>
<evidence type="ECO:0000313" key="3">
    <source>
        <dbReference type="Proteomes" id="UP000193144"/>
    </source>
</evidence>
<proteinExistence type="predicted"/>
<sequence length="308" mass="34658">MFSAAEDAQGYADINRASAFALVHASHTEEAPPMDWNLILFAMEEALMSKSCDWGQTLCLLGQCFRVVSSPLAAPIQLPQRLGIQSAFREVEAKLGEIDLMIEALCEAGGTLEKVLRELEEDDLVEDDLNWYMEKLKKVSATSLRDTEVIRQKVDDWKEFAILLRQAVEEENFLTAANLDEKVEHAKEKKAVYQKQLDKRQRECDSATAAVDRNFFVDLTLWLGGLAIHTVSKLLPFQFLPGGSRQPPRNGNGTSQMTNHQRLEAARDALQKAEARVREGIEEGRWATGEFTEVQLELAHLLDGKRTK</sequence>
<name>A0A1Y1Z0V1_9PLEO</name>
<gene>
    <name evidence="2" type="ORF">BCR34DRAFT_617628</name>
</gene>
<dbReference type="STRING" id="1231657.A0A1Y1Z0V1"/>
<accession>A0A1Y1Z0V1</accession>
<comment type="caution">
    <text evidence="2">The sequence shown here is derived from an EMBL/GenBank/DDBJ whole genome shotgun (WGS) entry which is preliminary data.</text>
</comment>
<keyword evidence="1" id="KW-0175">Coiled coil</keyword>
<organism evidence="2 3">
    <name type="scientific">Clohesyomyces aquaticus</name>
    <dbReference type="NCBI Taxonomy" id="1231657"/>
    <lineage>
        <taxon>Eukaryota</taxon>
        <taxon>Fungi</taxon>
        <taxon>Dikarya</taxon>
        <taxon>Ascomycota</taxon>
        <taxon>Pezizomycotina</taxon>
        <taxon>Dothideomycetes</taxon>
        <taxon>Pleosporomycetidae</taxon>
        <taxon>Pleosporales</taxon>
        <taxon>Lindgomycetaceae</taxon>
        <taxon>Clohesyomyces</taxon>
    </lineage>
</organism>
<reference evidence="2 3" key="1">
    <citation type="submission" date="2016-07" db="EMBL/GenBank/DDBJ databases">
        <title>Pervasive Adenine N6-methylation of Active Genes in Fungi.</title>
        <authorList>
            <consortium name="DOE Joint Genome Institute"/>
            <person name="Mondo S.J."/>
            <person name="Dannebaum R.O."/>
            <person name="Kuo R.C."/>
            <person name="Labutti K."/>
            <person name="Haridas S."/>
            <person name="Kuo A."/>
            <person name="Salamov A."/>
            <person name="Ahrendt S.R."/>
            <person name="Lipzen A."/>
            <person name="Sullivan W."/>
            <person name="Andreopoulos W.B."/>
            <person name="Clum A."/>
            <person name="Lindquist E."/>
            <person name="Daum C."/>
            <person name="Ramamoorthy G.K."/>
            <person name="Gryganskyi A."/>
            <person name="Culley D."/>
            <person name="Magnuson J.K."/>
            <person name="James T.Y."/>
            <person name="O'Malley M.A."/>
            <person name="Stajich J.E."/>
            <person name="Spatafora J.W."/>
            <person name="Visel A."/>
            <person name="Grigoriev I.V."/>
        </authorList>
    </citation>
    <scope>NUCLEOTIDE SEQUENCE [LARGE SCALE GENOMIC DNA]</scope>
    <source>
        <strain evidence="2 3">CBS 115471</strain>
    </source>
</reference>
<dbReference type="Proteomes" id="UP000193144">
    <property type="component" value="Unassembled WGS sequence"/>
</dbReference>
<dbReference type="AlphaFoldDB" id="A0A1Y1Z0V1"/>